<dbReference type="EMBL" id="VEPZ02001009">
    <property type="protein sequence ID" value="KAE8702231.1"/>
    <property type="molecule type" value="Genomic_DNA"/>
</dbReference>
<evidence type="ECO:0000313" key="3">
    <source>
        <dbReference type="EMBL" id="KAE8702231.1"/>
    </source>
</evidence>
<accession>A0A6A3ACH5</accession>
<organism evidence="3 4">
    <name type="scientific">Hibiscus syriacus</name>
    <name type="common">Rose of Sharon</name>
    <dbReference type="NCBI Taxonomy" id="106335"/>
    <lineage>
        <taxon>Eukaryota</taxon>
        <taxon>Viridiplantae</taxon>
        <taxon>Streptophyta</taxon>
        <taxon>Embryophyta</taxon>
        <taxon>Tracheophyta</taxon>
        <taxon>Spermatophyta</taxon>
        <taxon>Magnoliopsida</taxon>
        <taxon>eudicotyledons</taxon>
        <taxon>Gunneridae</taxon>
        <taxon>Pentapetalae</taxon>
        <taxon>rosids</taxon>
        <taxon>malvids</taxon>
        <taxon>Malvales</taxon>
        <taxon>Malvaceae</taxon>
        <taxon>Malvoideae</taxon>
        <taxon>Hibiscus</taxon>
    </lineage>
</organism>
<dbReference type="InterPro" id="IPR043502">
    <property type="entry name" value="DNA/RNA_pol_sf"/>
</dbReference>
<dbReference type="CDD" id="cd09272">
    <property type="entry name" value="RNase_HI_RT_Ty1"/>
    <property type="match status" value="1"/>
</dbReference>
<name>A0A6A3ACH5_HIBSY</name>
<evidence type="ECO:0000313" key="4">
    <source>
        <dbReference type="Proteomes" id="UP000436088"/>
    </source>
</evidence>
<feature type="compositionally biased region" description="Polar residues" evidence="1">
    <location>
        <begin position="1"/>
        <end position="22"/>
    </location>
</feature>
<reference evidence="3" key="1">
    <citation type="submission" date="2019-09" db="EMBL/GenBank/DDBJ databases">
        <title>Draft genome information of white flower Hibiscus syriacus.</title>
        <authorList>
            <person name="Kim Y.-M."/>
        </authorList>
    </citation>
    <scope>NUCLEOTIDE SEQUENCE [LARGE SCALE GENOMIC DNA]</scope>
    <source>
        <strain evidence="3">YM2019G1</strain>
    </source>
</reference>
<feature type="compositionally biased region" description="Low complexity" evidence="1">
    <location>
        <begin position="23"/>
        <end position="54"/>
    </location>
</feature>
<dbReference type="InterPro" id="IPR013103">
    <property type="entry name" value="RVT_2"/>
</dbReference>
<dbReference type="SUPFAM" id="SSF56672">
    <property type="entry name" value="DNA/RNA polymerases"/>
    <property type="match status" value="1"/>
</dbReference>
<dbReference type="PANTHER" id="PTHR11439">
    <property type="entry name" value="GAG-POL-RELATED RETROTRANSPOSON"/>
    <property type="match status" value="1"/>
</dbReference>
<sequence length="628" mass="70714">MPSHTQSFIPSGSSPHSASPQASTDDSISPQPSPQPIISDGSSSSSILIPPRQSTRVKKQPSWLHDYVQSYQSSSLPGTYPISNFLSYSRLPTKTQLYLSSISHLVEPKTYTEAIQNPEWIKSMNEEFLALESNNTWSLVPLPSNKTPIGSKWVYHIKYKSNGEVERFKARLVAKGYTQREGVVYVETFSPVAKMVTVRTVLALASIHQWPLFQMDIYNSFLQGDLVEEVYMSLPEGFCSQGETRVCRLQKSLYGLKQASRQWNMKLTEVLLLAGYSQRKFDYSLFTKSQGSKVVIMLIYVDDLLITGNNNGLIEELKGILNKNFKMKDLGELRYFLGLEMLRSAKGIIISQRKYALELIEETGLGGARPAATPLEQNKRLTSEDELLKDKTSYQRLIGKLIYLTNTRPDIAYSVQLLSQFMQQPRKLHLDAALRVVRYIKSSPGQGVLLSAESQCQLQAFCDSDWATCPMTKRSVTGFCVKLGDSLLSWKSKKQNTIARSSAEAEYRSMAMTAAEIVWLTGLLNELGFNNTGPAKLMCDNKAALQIAANPVFHERTKHIEIDCHFVREKIQEGIIKTEYVNTTDQQSDILTKALGVQQHEYLSSKLGLINIFNHQLEGVLVFYYLIS</sequence>
<proteinExistence type="predicted"/>
<dbReference type="AlphaFoldDB" id="A0A6A3ACH5"/>
<keyword evidence="4" id="KW-1185">Reference proteome</keyword>
<dbReference type="Pfam" id="PF07727">
    <property type="entry name" value="RVT_2"/>
    <property type="match status" value="1"/>
</dbReference>
<dbReference type="Proteomes" id="UP000436088">
    <property type="component" value="Unassembled WGS sequence"/>
</dbReference>
<feature type="domain" description="Reverse transcriptase Ty1/copia-type" evidence="2">
    <location>
        <begin position="134"/>
        <end position="376"/>
    </location>
</feature>
<protein>
    <recommendedName>
        <fullName evidence="2">Reverse transcriptase Ty1/copia-type domain-containing protein</fullName>
    </recommendedName>
</protein>
<dbReference type="PANTHER" id="PTHR11439:SF511">
    <property type="match status" value="1"/>
</dbReference>
<evidence type="ECO:0000256" key="1">
    <source>
        <dbReference type="SAM" id="MobiDB-lite"/>
    </source>
</evidence>
<comment type="caution">
    <text evidence="3">The sequence shown here is derived from an EMBL/GenBank/DDBJ whole genome shotgun (WGS) entry which is preliminary data.</text>
</comment>
<gene>
    <name evidence="3" type="ORF">F3Y22_tig00110485pilonHSYRG00106</name>
</gene>
<feature type="region of interest" description="Disordered" evidence="1">
    <location>
        <begin position="1"/>
        <end position="60"/>
    </location>
</feature>
<evidence type="ECO:0000259" key="2">
    <source>
        <dbReference type="Pfam" id="PF07727"/>
    </source>
</evidence>